<evidence type="ECO:0000256" key="4">
    <source>
        <dbReference type="ARBA" id="ARBA00022990"/>
    </source>
</evidence>
<keyword evidence="3" id="KW-0963">Cytoplasm</keyword>
<evidence type="ECO:0000259" key="7">
    <source>
        <dbReference type="PROSITE" id="PS51329"/>
    </source>
</evidence>
<reference evidence="8 9" key="1">
    <citation type="submission" date="2018-08" db="EMBL/GenBank/DDBJ databases">
        <title>Genome and evolution of the arbuscular mycorrhizal fungus Diversispora epigaea (formerly Glomus versiforme) and its bacterial endosymbionts.</title>
        <authorList>
            <person name="Sun X."/>
            <person name="Fei Z."/>
            <person name="Harrison M."/>
        </authorList>
    </citation>
    <scope>NUCLEOTIDE SEQUENCE [LARGE SCALE GENOMIC DNA]</scope>
    <source>
        <strain evidence="8 9">IT104</strain>
    </source>
</reference>
<dbReference type="STRING" id="1348612.A0A397GPI7"/>
<dbReference type="EMBL" id="PQFF01000403">
    <property type="protein sequence ID" value="RHZ52447.1"/>
    <property type="molecule type" value="Genomic_DNA"/>
</dbReference>
<gene>
    <name evidence="8" type="ORF">Glove_461g73</name>
</gene>
<dbReference type="GO" id="GO:0007023">
    <property type="term" value="P:post-chaperonin tubulin folding pathway"/>
    <property type="evidence" value="ECO:0007669"/>
    <property type="project" value="InterPro"/>
</dbReference>
<dbReference type="Gene3D" id="2.160.20.70">
    <property type="match status" value="1"/>
</dbReference>
<evidence type="ECO:0000313" key="8">
    <source>
        <dbReference type="EMBL" id="RHZ52447.1"/>
    </source>
</evidence>
<dbReference type="GO" id="GO:0007021">
    <property type="term" value="P:tubulin complex assembly"/>
    <property type="evidence" value="ECO:0007669"/>
    <property type="project" value="TreeGrafter"/>
</dbReference>
<keyword evidence="4" id="KW-0007">Acetylation</keyword>
<dbReference type="AlphaFoldDB" id="A0A397GPI7"/>
<dbReference type="Pfam" id="PF07986">
    <property type="entry name" value="TBCC"/>
    <property type="match status" value="1"/>
</dbReference>
<dbReference type="OrthoDB" id="2397364at2759"/>
<dbReference type="InterPro" id="IPR031925">
    <property type="entry name" value="TBCC_N"/>
</dbReference>
<evidence type="ECO:0000256" key="6">
    <source>
        <dbReference type="SAM" id="MobiDB-lite"/>
    </source>
</evidence>
<comment type="caution">
    <text evidence="8">The sequence shown here is derived from an EMBL/GenBank/DDBJ whole genome shotgun (WGS) entry which is preliminary data.</text>
</comment>
<protein>
    <recommendedName>
        <fullName evidence="7">C-CAP/cofactor C-like domain-containing protein</fullName>
    </recommendedName>
</protein>
<dbReference type="Pfam" id="PF16752">
    <property type="entry name" value="TBCC_N"/>
    <property type="match status" value="1"/>
</dbReference>
<dbReference type="PROSITE" id="PS51329">
    <property type="entry name" value="C_CAP_COFACTOR_C"/>
    <property type="match status" value="1"/>
</dbReference>
<organism evidence="8 9">
    <name type="scientific">Diversispora epigaea</name>
    <dbReference type="NCBI Taxonomy" id="1348612"/>
    <lineage>
        <taxon>Eukaryota</taxon>
        <taxon>Fungi</taxon>
        <taxon>Fungi incertae sedis</taxon>
        <taxon>Mucoromycota</taxon>
        <taxon>Glomeromycotina</taxon>
        <taxon>Glomeromycetes</taxon>
        <taxon>Diversisporales</taxon>
        <taxon>Diversisporaceae</taxon>
        <taxon>Diversispora</taxon>
    </lineage>
</organism>
<sequence>MNTGEQTIQTGKLSKEAYAYKFWQEFQEERTAIQKTLNELYLKPKSTIPILCEGILKRINELERKATDAIRFLPAYDQRQTNLQVRDLIEDLNVKRAELAPRNKFSFKSRKSTGIGKILADSNQESKESNNSDSDSKSVIPPVKEISETKTSNNEKLQTITINDHQNTYISINSYLKFSSSENKVFDFQISNLDHCIVNLVNSNVTIGAIHIKGLKNTLIMSGPVGSSILIYDCERCFFLVGCHQFRMHTSKQMTIYLHVTSHPIIEDCHDIEFAPYTLTNSELNQMFKMANLDQTNNKYDKVEDFNWLRKQASPNWRVVPIERLRKDWSLLEVDDPNNVTEEIVKTPVTRCRVLYVKSSFKRH</sequence>
<feature type="compositionally biased region" description="Basic and acidic residues" evidence="6">
    <location>
        <begin position="124"/>
        <end position="136"/>
    </location>
</feature>
<dbReference type="InterPro" id="IPR012945">
    <property type="entry name" value="Tubulin-bd_cofactor_C_dom"/>
</dbReference>
<dbReference type="Gene3D" id="1.20.58.1250">
    <property type="entry name" value="Tubulin Binding Cofactor C, N-terminal domain"/>
    <property type="match status" value="1"/>
</dbReference>
<dbReference type="InterPro" id="IPR027684">
    <property type="entry name" value="TBCC"/>
</dbReference>
<dbReference type="InterPro" id="IPR038397">
    <property type="entry name" value="TBCC_N_sf"/>
</dbReference>
<comment type="subunit">
    <text evidence="5">Supercomplex made of cofactors A to E. Cofactors A and D function by capturing and stabilizing tubulin in a quasi-native conformation. Cofactor E binds to the cofactor D-tubulin complex; interaction with cofactor C then causes the release of tubulin polypeptides that are committed to the native state.</text>
</comment>
<dbReference type="Proteomes" id="UP000266861">
    <property type="component" value="Unassembled WGS sequence"/>
</dbReference>
<dbReference type="GO" id="GO:0005737">
    <property type="term" value="C:cytoplasm"/>
    <property type="evidence" value="ECO:0007669"/>
    <property type="project" value="UniProtKB-SubCell"/>
</dbReference>
<keyword evidence="9" id="KW-1185">Reference proteome</keyword>
<accession>A0A397GPI7</accession>
<dbReference type="InterPro" id="IPR017901">
    <property type="entry name" value="C-CAP_CF_C-like"/>
</dbReference>
<feature type="domain" description="C-CAP/cofactor C-like" evidence="7">
    <location>
        <begin position="141"/>
        <end position="308"/>
    </location>
</feature>
<feature type="region of interest" description="Disordered" evidence="6">
    <location>
        <begin position="118"/>
        <end position="152"/>
    </location>
</feature>
<evidence type="ECO:0000256" key="5">
    <source>
        <dbReference type="ARBA" id="ARBA00026055"/>
    </source>
</evidence>
<dbReference type="InterPro" id="IPR016098">
    <property type="entry name" value="CAP/MinC_C"/>
</dbReference>
<name>A0A397GPI7_9GLOM</name>
<evidence type="ECO:0000256" key="2">
    <source>
        <dbReference type="ARBA" id="ARBA00008848"/>
    </source>
</evidence>
<comment type="subcellular location">
    <subcellularLocation>
        <location evidence="1">Cytoplasm</location>
    </subcellularLocation>
</comment>
<evidence type="ECO:0000313" key="9">
    <source>
        <dbReference type="Proteomes" id="UP000266861"/>
    </source>
</evidence>
<proteinExistence type="inferred from homology"/>
<dbReference type="GO" id="GO:0015631">
    <property type="term" value="F:tubulin binding"/>
    <property type="evidence" value="ECO:0007669"/>
    <property type="project" value="InterPro"/>
</dbReference>
<evidence type="ECO:0000256" key="1">
    <source>
        <dbReference type="ARBA" id="ARBA00004496"/>
    </source>
</evidence>
<evidence type="ECO:0000256" key="3">
    <source>
        <dbReference type="ARBA" id="ARBA00022490"/>
    </source>
</evidence>
<dbReference type="PANTHER" id="PTHR15139">
    <property type="entry name" value="TUBULIN FOLDING COFACTOR C"/>
    <property type="match status" value="1"/>
</dbReference>
<comment type="similarity">
    <text evidence="2">Belongs to the TBCC family.</text>
</comment>
<dbReference type="PANTHER" id="PTHR15139:SF0">
    <property type="entry name" value="TUBULIN-SPECIFIC CHAPERONE C"/>
    <property type="match status" value="1"/>
</dbReference>